<dbReference type="PANTHER" id="PTHR42912">
    <property type="entry name" value="METHYLTRANSFERASE"/>
    <property type="match status" value="1"/>
</dbReference>
<protein>
    <recommendedName>
        <fullName evidence="1">Methyltransferase type 11 domain-containing protein</fullName>
    </recommendedName>
</protein>
<dbReference type="EMBL" id="LGRX02018307">
    <property type="protein sequence ID" value="KAK3260012.1"/>
    <property type="molecule type" value="Genomic_DNA"/>
</dbReference>
<dbReference type="Gene3D" id="3.40.50.150">
    <property type="entry name" value="Vaccinia Virus protein VP39"/>
    <property type="match status" value="1"/>
</dbReference>
<proteinExistence type="predicted"/>
<gene>
    <name evidence="2" type="ORF">CYMTET_31017</name>
</gene>
<dbReference type="AlphaFoldDB" id="A0AAE0KTB8"/>
<evidence type="ECO:0000313" key="2">
    <source>
        <dbReference type="EMBL" id="KAK3260012.1"/>
    </source>
</evidence>
<accession>A0AAE0KTB8</accession>
<dbReference type="Proteomes" id="UP001190700">
    <property type="component" value="Unassembled WGS sequence"/>
</dbReference>
<dbReference type="PANTHER" id="PTHR42912:SF96">
    <property type="entry name" value="METHYLTRANSFERASE DOMAIN-CONTAINING PROTEIN"/>
    <property type="match status" value="1"/>
</dbReference>
<name>A0AAE0KTB8_9CHLO</name>
<feature type="non-terminal residue" evidence="2">
    <location>
        <position position="1"/>
    </location>
</feature>
<dbReference type="Pfam" id="PF08241">
    <property type="entry name" value="Methyltransf_11"/>
    <property type="match status" value="1"/>
</dbReference>
<evidence type="ECO:0000259" key="1">
    <source>
        <dbReference type="Pfam" id="PF08241"/>
    </source>
</evidence>
<dbReference type="InterPro" id="IPR029063">
    <property type="entry name" value="SAM-dependent_MTases_sf"/>
</dbReference>
<comment type="caution">
    <text evidence="2">The sequence shown here is derived from an EMBL/GenBank/DDBJ whole genome shotgun (WGS) entry which is preliminary data.</text>
</comment>
<sequence length="261" mass="27526">NLVSCVTPTNARDGSAGETAPRASAVNLSRRSLVSTTFAVFGSGPLLSRESAASTLSSTDYDAFADNYDVLNDAVGNDVLGFTELRAELLTRADGDVLEVGIGTGLNLPLYSAQKLDTLVGFDLSQGMLEKAAARSARMPFASQITLVQGDVAILPFEDGTFDHVVDTFSLCVFPDPAQALAEMARVLRPSGTLLLVEHNQSPNPLLAAYQNMTAEVVASVSKGCRYNQDVTRLVKEAGMRVISVKPALGGLITSIEAELA</sequence>
<organism evidence="2 3">
    <name type="scientific">Cymbomonas tetramitiformis</name>
    <dbReference type="NCBI Taxonomy" id="36881"/>
    <lineage>
        <taxon>Eukaryota</taxon>
        <taxon>Viridiplantae</taxon>
        <taxon>Chlorophyta</taxon>
        <taxon>Pyramimonadophyceae</taxon>
        <taxon>Pyramimonadales</taxon>
        <taxon>Pyramimonadaceae</taxon>
        <taxon>Cymbomonas</taxon>
    </lineage>
</organism>
<dbReference type="SUPFAM" id="SSF53335">
    <property type="entry name" value="S-adenosyl-L-methionine-dependent methyltransferases"/>
    <property type="match status" value="1"/>
</dbReference>
<dbReference type="InterPro" id="IPR050508">
    <property type="entry name" value="Methyltransf_Superfamily"/>
</dbReference>
<feature type="domain" description="Methyltransferase type 11" evidence="1">
    <location>
        <begin position="98"/>
        <end position="195"/>
    </location>
</feature>
<keyword evidence="3" id="KW-1185">Reference proteome</keyword>
<dbReference type="GO" id="GO:0008757">
    <property type="term" value="F:S-adenosylmethionine-dependent methyltransferase activity"/>
    <property type="evidence" value="ECO:0007669"/>
    <property type="project" value="InterPro"/>
</dbReference>
<reference evidence="2 3" key="1">
    <citation type="journal article" date="2015" name="Genome Biol. Evol.">
        <title>Comparative Genomics of a Bacterivorous Green Alga Reveals Evolutionary Causalities and Consequences of Phago-Mixotrophic Mode of Nutrition.</title>
        <authorList>
            <person name="Burns J.A."/>
            <person name="Paasch A."/>
            <person name="Narechania A."/>
            <person name="Kim E."/>
        </authorList>
    </citation>
    <scope>NUCLEOTIDE SEQUENCE [LARGE SCALE GENOMIC DNA]</scope>
    <source>
        <strain evidence="2 3">PLY_AMNH</strain>
    </source>
</reference>
<dbReference type="InterPro" id="IPR013216">
    <property type="entry name" value="Methyltransf_11"/>
</dbReference>
<evidence type="ECO:0000313" key="3">
    <source>
        <dbReference type="Proteomes" id="UP001190700"/>
    </source>
</evidence>
<dbReference type="CDD" id="cd02440">
    <property type="entry name" value="AdoMet_MTases"/>
    <property type="match status" value="1"/>
</dbReference>